<keyword evidence="8 16" id="KW-0378">Hydrolase</keyword>
<dbReference type="AlphaFoldDB" id="A0A6F8V8Z6"/>
<evidence type="ECO:0000256" key="8">
    <source>
        <dbReference type="ARBA" id="ARBA00022801"/>
    </source>
</evidence>
<feature type="region of interest" description="Disordered" evidence="17">
    <location>
        <begin position="555"/>
        <end position="574"/>
    </location>
</feature>
<evidence type="ECO:0000256" key="4">
    <source>
        <dbReference type="ARBA" id="ARBA00022618"/>
    </source>
</evidence>
<keyword evidence="7 16" id="KW-0812">Transmembrane</keyword>
<dbReference type="KEGG" id="slac:SKTS_03620"/>
<evidence type="ECO:0000256" key="11">
    <source>
        <dbReference type="ARBA" id="ARBA00022989"/>
    </source>
</evidence>
<name>A0A6F8V8Z6_9PROT</name>
<evidence type="ECO:0000313" key="20">
    <source>
        <dbReference type="EMBL" id="BCB25476.1"/>
    </source>
</evidence>
<dbReference type="GO" id="GO:0005886">
    <property type="term" value="C:plasma membrane"/>
    <property type="evidence" value="ECO:0007669"/>
    <property type="project" value="UniProtKB-SubCell"/>
</dbReference>
<keyword evidence="3 16" id="KW-0997">Cell inner membrane</keyword>
<dbReference type="GO" id="GO:0009252">
    <property type="term" value="P:peptidoglycan biosynthetic process"/>
    <property type="evidence" value="ECO:0007669"/>
    <property type="project" value="UniProtKB-UniRule"/>
</dbReference>
<feature type="domain" description="Penicillin-binding protein dimerisation" evidence="19">
    <location>
        <begin position="61"/>
        <end position="207"/>
    </location>
</feature>
<evidence type="ECO:0000256" key="17">
    <source>
        <dbReference type="SAM" id="MobiDB-lite"/>
    </source>
</evidence>
<comment type="similarity">
    <text evidence="16">Belongs to the transpeptidase family. FtsI subfamily.</text>
</comment>
<dbReference type="InterPro" id="IPR036138">
    <property type="entry name" value="PBP_dimer_sf"/>
</dbReference>
<dbReference type="Pfam" id="PF00905">
    <property type="entry name" value="Transpeptidase"/>
    <property type="match status" value="1"/>
</dbReference>
<dbReference type="Proteomes" id="UP000502260">
    <property type="component" value="Chromosome"/>
</dbReference>
<keyword evidence="14 16" id="KW-0131">Cell cycle</keyword>
<keyword evidence="5 16" id="KW-0121">Carboxypeptidase</keyword>
<dbReference type="RefSeq" id="WP_173059490.1">
    <property type="nucleotide sequence ID" value="NZ_AP022853.1"/>
</dbReference>
<evidence type="ECO:0000256" key="3">
    <source>
        <dbReference type="ARBA" id="ARBA00022519"/>
    </source>
</evidence>
<dbReference type="InterPro" id="IPR037532">
    <property type="entry name" value="FtsI_transpept"/>
</dbReference>
<evidence type="ECO:0000256" key="15">
    <source>
        <dbReference type="ARBA" id="ARBA00023316"/>
    </source>
</evidence>
<evidence type="ECO:0000256" key="12">
    <source>
        <dbReference type="ARBA" id="ARBA00023136"/>
    </source>
</evidence>
<keyword evidence="15 16" id="KW-0961">Cell wall biogenesis/degradation</keyword>
<keyword evidence="21" id="KW-1185">Reference proteome</keyword>
<comment type="subcellular location">
    <subcellularLocation>
        <location evidence="16">Cell inner membrane</location>
        <topology evidence="16">Single-pass membrane protein</topology>
    </subcellularLocation>
    <subcellularLocation>
        <location evidence="1">Membrane</location>
    </subcellularLocation>
</comment>
<dbReference type="GO" id="GO:0009002">
    <property type="term" value="F:serine-type D-Ala-D-Ala carboxypeptidase activity"/>
    <property type="evidence" value="ECO:0007669"/>
    <property type="project" value="UniProtKB-UniRule"/>
</dbReference>
<evidence type="ECO:0000313" key="21">
    <source>
        <dbReference type="Proteomes" id="UP000502260"/>
    </source>
</evidence>
<protein>
    <recommendedName>
        <fullName evidence="16">Peptidoglycan D,D-transpeptidase FtsI</fullName>
        <ecNumber evidence="16">3.4.16.4</ecNumber>
    </recommendedName>
    <alternativeName>
        <fullName evidence="16">Penicillin-binding protein 3</fullName>
        <shortName evidence="16">PBP-3</shortName>
    </alternativeName>
</protein>
<evidence type="ECO:0000256" key="2">
    <source>
        <dbReference type="ARBA" id="ARBA00022475"/>
    </source>
</evidence>
<dbReference type="InterPro" id="IPR005311">
    <property type="entry name" value="PBP_dimer"/>
</dbReference>
<dbReference type="GO" id="GO:0008360">
    <property type="term" value="P:regulation of cell shape"/>
    <property type="evidence" value="ECO:0007669"/>
    <property type="project" value="UniProtKB-KW"/>
</dbReference>
<dbReference type="SUPFAM" id="SSF56519">
    <property type="entry name" value="Penicillin binding protein dimerisation domain"/>
    <property type="match status" value="1"/>
</dbReference>
<dbReference type="GO" id="GO:0043093">
    <property type="term" value="P:FtsZ-dependent cytokinesis"/>
    <property type="evidence" value="ECO:0007669"/>
    <property type="project" value="UniProtKB-UniRule"/>
</dbReference>
<dbReference type="InterPro" id="IPR050515">
    <property type="entry name" value="Beta-lactam/transpept"/>
</dbReference>
<dbReference type="PANTHER" id="PTHR30627:SF1">
    <property type="entry name" value="PEPTIDOGLYCAN D,D-TRANSPEPTIDASE FTSI"/>
    <property type="match status" value="1"/>
</dbReference>
<keyword evidence="11 16" id="KW-1133">Transmembrane helix</keyword>
<keyword evidence="2 16" id="KW-1003">Cell membrane</keyword>
<evidence type="ECO:0000256" key="13">
    <source>
        <dbReference type="ARBA" id="ARBA00023210"/>
    </source>
</evidence>
<dbReference type="GO" id="GO:0008658">
    <property type="term" value="F:penicillin binding"/>
    <property type="evidence" value="ECO:0007669"/>
    <property type="project" value="InterPro"/>
</dbReference>
<dbReference type="Pfam" id="PF03717">
    <property type="entry name" value="PBP_dimer"/>
    <property type="match status" value="1"/>
</dbReference>
<dbReference type="HAMAP" id="MF_02080">
    <property type="entry name" value="FtsI_transpept"/>
    <property type="match status" value="1"/>
</dbReference>
<dbReference type="InterPro" id="IPR001460">
    <property type="entry name" value="PCN-bd_Tpept"/>
</dbReference>
<keyword evidence="12 16" id="KW-0472">Membrane</keyword>
<evidence type="ECO:0000259" key="18">
    <source>
        <dbReference type="Pfam" id="PF00905"/>
    </source>
</evidence>
<dbReference type="InterPro" id="IPR012338">
    <property type="entry name" value="Beta-lactam/transpept-like"/>
</dbReference>
<dbReference type="UniPathway" id="UPA00219"/>
<evidence type="ECO:0000256" key="5">
    <source>
        <dbReference type="ARBA" id="ARBA00022645"/>
    </source>
</evidence>
<comment type="function">
    <text evidence="16">Catalyzes cross-linking of the peptidoglycan cell wall at the division septum.</text>
</comment>
<dbReference type="SUPFAM" id="SSF56601">
    <property type="entry name" value="beta-lactamase/transpeptidase-like"/>
    <property type="match status" value="1"/>
</dbReference>
<comment type="catalytic activity">
    <reaction evidence="16">
        <text>Preferential cleavage: (Ac)2-L-Lys-D-Ala-|-D-Ala. Also transpeptidation of peptidyl-alanyl moieties that are N-acyl substituents of D-alanine.</text>
        <dbReference type="EC" id="3.4.16.4"/>
    </reaction>
</comment>
<accession>A0A6F8V8Z6</accession>
<feature type="active site" description="Acyl-ester intermediate" evidence="16">
    <location>
        <position position="295"/>
    </location>
</feature>
<dbReference type="GO" id="GO:0006508">
    <property type="term" value="P:proteolysis"/>
    <property type="evidence" value="ECO:0007669"/>
    <property type="project" value="UniProtKB-KW"/>
</dbReference>
<keyword evidence="10 16" id="KW-0573">Peptidoglycan synthesis</keyword>
<dbReference type="GO" id="GO:0000917">
    <property type="term" value="P:division septum assembly"/>
    <property type="evidence" value="ECO:0007669"/>
    <property type="project" value="UniProtKB-KW"/>
</dbReference>
<keyword evidence="4 16" id="KW-0132">Cell division</keyword>
<evidence type="ECO:0000256" key="6">
    <source>
        <dbReference type="ARBA" id="ARBA00022670"/>
    </source>
</evidence>
<keyword evidence="6 16" id="KW-0645">Protease</keyword>
<evidence type="ECO:0000256" key="16">
    <source>
        <dbReference type="HAMAP-Rule" id="MF_02080"/>
    </source>
</evidence>
<dbReference type="EMBL" id="AP022853">
    <property type="protein sequence ID" value="BCB25476.1"/>
    <property type="molecule type" value="Genomic_DNA"/>
</dbReference>
<dbReference type="PANTHER" id="PTHR30627">
    <property type="entry name" value="PEPTIDOGLYCAN D,D-TRANSPEPTIDASE"/>
    <property type="match status" value="1"/>
</dbReference>
<evidence type="ECO:0000259" key="19">
    <source>
        <dbReference type="Pfam" id="PF03717"/>
    </source>
</evidence>
<dbReference type="Gene3D" id="3.90.1310.10">
    <property type="entry name" value="Penicillin-binding protein 2a (Domain 2)"/>
    <property type="match status" value="1"/>
</dbReference>
<dbReference type="GO" id="GO:0071555">
    <property type="term" value="P:cell wall organization"/>
    <property type="evidence" value="ECO:0007669"/>
    <property type="project" value="UniProtKB-KW"/>
</dbReference>
<evidence type="ECO:0000256" key="9">
    <source>
        <dbReference type="ARBA" id="ARBA00022960"/>
    </source>
</evidence>
<keyword evidence="9 16" id="KW-0133">Cell shape</keyword>
<evidence type="ECO:0000256" key="10">
    <source>
        <dbReference type="ARBA" id="ARBA00022984"/>
    </source>
</evidence>
<evidence type="ECO:0000256" key="7">
    <source>
        <dbReference type="ARBA" id="ARBA00022692"/>
    </source>
</evidence>
<reference evidence="21" key="1">
    <citation type="submission" date="2020-03" db="EMBL/GenBank/DDBJ databases">
        <title>Complete genome sequence of sulfur-oxidizing bacterium skT11.</title>
        <authorList>
            <person name="Kanda M."/>
            <person name="Kojima H."/>
            <person name="Fukui M."/>
        </authorList>
    </citation>
    <scope>NUCLEOTIDE SEQUENCE [LARGE SCALE GENOMIC DNA]</scope>
    <source>
        <strain evidence="21">skT11</strain>
    </source>
</reference>
<dbReference type="Gene3D" id="3.40.710.10">
    <property type="entry name" value="DD-peptidase/beta-lactamase superfamily"/>
    <property type="match status" value="1"/>
</dbReference>
<organism evidence="20 21">
    <name type="scientific">Sulfurimicrobium lacus</name>
    <dbReference type="NCBI Taxonomy" id="2715678"/>
    <lineage>
        <taxon>Bacteria</taxon>
        <taxon>Pseudomonadati</taxon>
        <taxon>Pseudomonadota</taxon>
        <taxon>Betaproteobacteria</taxon>
        <taxon>Nitrosomonadales</taxon>
        <taxon>Sulfuricellaceae</taxon>
        <taxon>Sulfurimicrobium</taxon>
    </lineage>
</organism>
<gene>
    <name evidence="16 20" type="primary">ftsI</name>
    <name evidence="20" type="ORF">SKTS_03620</name>
</gene>
<dbReference type="EC" id="3.4.16.4" evidence="16"/>
<feature type="transmembrane region" description="Helical" evidence="16">
    <location>
        <begin position="15"/>
        <end position="37"/>
    </location>
</feature>
<comment type="pathway">
    <text evidence="16">Cell wall biogenesis; peptidoglycan biosynthesis.</text>
</comment>
<keyword evidence="13 16" id="KW-0717">Septation</keyword>
<evidence type="ECO:0000256" key="1">
    <source>
        <dbReference type="ARBA" id="ARBA00004370"/>
    </source>
</evidence>
<sequence length="574" mass="62792">MSLATTTLRVRLPLWRAWVVVVLLLLWFIALLVRGLYLQILNNDFLRQKGDARYSRVIELSAHRGMITDRQGEPLAISTPVESVWASPQDVELTADKSRSLAKLLDLKPAEIEHHLHGSQKEFVYLKRGLPPEQAAKVMDLGIPGIFLQRGYRRYYPAGDVMAHVLGFTDVDDNGQEGMELTYQNWLAGKTGSRRVIKDRVGHIIEDIASVKTPQEGRNLALSIDRSIQYLAFRELKSAVETHHAKAGAIVVLDAKTGEILAMANLPTYNPNNRVKLNRNSTRNRSITDSFEPGSTMKPFTISAALESGKFKPGSMIETAPGYFSIGPATVHDAHPEGLLSVAQVIQKSSNVGAAKIALTMQPEYMWDTFNHMGFGQVPHSGFPGEASGRLRPYKTWRPIEQATMAYGHGISVSLLQLARAYTVFADNGELKPLSMLKLDEAPAGERVFSPETAQAVRSMLEMVVEPGGTAPRARIVGYRVAGKTGTAHKEENGAYAKDKYVASFVGLAPASDPRLIVAVMIDEPEGQYYGGLVAAPVFSNVMGGALRMLSVPPDAPTTNTLLPDDEPVVKEGV</sequence>
<evidence type="ECO:0000256" key="14">
    <source>
        <dbReference type="ARBA" id="ARBA00023306"/>
    </source>
</evidence>
<dbReference type="Gene3D" id="3.30.450.330">
    <property type="match status" value="1"/>
</dbReference>
<dbReference type="GO" id="GO:0008955">
    <property type="term" value="F:peptidoglycan glycosyltransferase activity"/>
    <property type="evidence" value="ECO:0007669"/>
    <property type="project" value="InterPro"/>
</dbReference>
<proteinExistence type="inferred from homology"/>
<feature type="domain" description="Penicillin-binding protein transpeptidase" evidence="18">
    <location>
        <begin position="248"/>
        <end position="543"/>
    </location>
</feature>